<keyword evidence="3 6" id="KW-0731">Sigma factor</keyword>
<protein>
    <recommendedName>
        <fullName evidence="6">RNA polymerase sigma factor</fullName>
    </recommendedName>
</protein>
<evidence type="ECO:0000313" key="10">
    <source>
        <dbReference type="Proteomes" id="UP001232973"/>
    </source>
</evidence>
<dbReference type="PROSITE" id="PS01063">
    <property type="entry name" value="SIGMA70_ECF"/>
    <property type="match status" value="1"/>
</dbReference>
<keyword evidence="10" id="KW-1185">Reference proteome</keyword>
<gene>
    <name evidence="9" type="ORF">J2S03_002767</name>
</gene>
<dbReference type="InterPro" id="IPR013249">
    <property type="entry name" value="RNA_pol_sigma70_r4_t2"/>
</dbReference>
<evidence type="ECO:0000259" key="8">
    <source>
        <dbReference type="Pfam" id="PF08281"/>
    </source>
</evidence>
<keyword evidence="5 6" id="KW-0804">Transcription</keyword>
<name>A0ABT9XKR4_9BACL</name>
<keyword evidence="2 6" id="KW-0805">Transcription regulation</keyword>
<reference evidence="9 10" key="1">
    <citation type="submission" date="2023-07" db="EMBL/GenBank/DDBJ databases">
        <title>Genomic Encyclopedia of Type Strains, Phase IV (KMG-IV): sequencing the most valuable type-strain genomes for metagenomic binning, comparative biology and taxonomic classification.</title>
        <authorList>
            <person name="Goeker M."/>
        </authorList>
    </citation>
    <scope>NUCLEOTIDE SEQUENCE [LARGE SCALE GENOMIC DNA]</scope>
    <source>
        <strain evidence="9 10">DSM 4006</strain>
    </source>
</reference>
<evidence type="ECO:0000256" key="5">
    <source>
        <dbReference type="ARBA" id="ARBA00023163"/>
    </source>
</evidence>
<accession>A0ABT9XKR4</accession>
<dbReference type="PANTHER" id="PTHR43133">
    <property type="entry name" value="RNA POLYMERASE ECF-TYPE SIGMA FACTO"/>
    <property type="match status" value="1"/>
</dbReference>
<comment type="caution">
    <text evidence="9">The sequence shown here is derived from an EMBL/GenBank/DDBJ whole genome shotgun (WGS) entry which is preliminary data.</text>
</comment>
<dbReference type="InterPro" id="IPR007627">
    <property type="entry name" value="RNA_pol_sigma70_r2"/>
</dbReference>
<dbReference type="InterPro" id="IPR039425">
    <property type="entry name" value="RNA_pol_sigma-70-like"/>
</dbReference>
<evidence type="ECO:0000256" key="1">
    <source>
        <dbReference type="ARBA" id="ARBA00010641"/>
    </source>
</evidence>
<dbReference type="InterPro" id="IPR036388">
    <property type="entry name" value="WH-like_DNA-bd_sf"/>
</dbReference>
<feature type="domain" description="RNA polymerase sigma-70 region 2" evidence="7">
    <location>
        <begin position="10"/>
        <end position="76"/>
    </location>
</feature>
<dbReference type="Gene3D" id="1.10.1740.10">
    <property type="match status" value="1"/>
</dbReference>
<dbReference type="NCBIfam" id="TIGR02937">
    <property type="entry name" value="sigma70-ECF"/>
    <property type="match status" value="1"/>
</dbReference>
<evidence type="ECO:0000256" key="2">
    <source>
        <dbReference type="ARBA" id="ARBA00023015"/>
    </source>
</evidence>
<keyword evidence="4 6" id="KW-0238">DNA-binding</keyword>
<evidence type="ECO:0000313" key="9">
    <source>
        <dbReference type="EMBL" id="MDQ0190900.1"/>
    </source>
</evidence>
<dbReference type="Proteomes" id="UP001232973">
    <property type="component" value="Unassembled WGS sequence"/>
</dbReference>
<dbReference type="InterPro" id="IPR014284">
    <property type="entry name" value="RNA_pol_sigma-70_dom"/>
</dbReference>
<dbReference type="SUPFAM" id="SSF88946">
    <property type="entry name" value="Sigma2 domain of RNA polymerase sigma factors"/>
    <property type="match status" value="1"/>
</dbReference>
<evidence type="ECO:0000256" key="3">
    <source>
        <dbReference type="ARBA" id="ARBA00023082"/>
    </source>
</evidence>
<dbReference type="SUPFAM" id="SSF88659">
    <property type="entry name" value="Sigma3 and sigma4 domains of RNA polymerase sigma factors"/>
    <property type="match status" value="1"/>
</dbReference>
<dbReference type="InterPro" id="IPR013324">
    <property type="entry name" value="RNA_pol_sigma_r3/r4-like"/>
</dbReference>
<comment type="similarity">
    <text evidence="1 6">Belongs to the sigma-70 factor family. ECF subfamily.</text>
</comment>
<dbReference type="EMBL" id="JAUSTP010000026">
    <property type="protein sequence ID" value="MDQ0190900.1"/>
    <property type="molecule type" value="Genomic_DNA"/>
</dbReference>
<dbReference type="Pfam" id="PF04542">
    <property type="entry name" value="Sigma70_r2"/>
    <property type="match status" value="1"/>
</dbReference>
<organism evidence="9 10">
    <name type="scientific">Alicyclobacillus cycloheptanicus</name>
    <dbReference type="NCBI Taxonomy" id="1457"/>
    <lineage>
        <taxon>Bacteria</taxon>
        <taxon>Bacillati</taxon>
        <taxon>Bacillota</taxon>
        <taxon>Bacilli</taxon>
        <taxon>Bacillales</taxon>
        <taxon>Alicyclobacillaceae</taxon>
        <taxon>Alicyclobacillus</taxon>
    </lineage>
</organism>
<dbReference type="InterPro" id="IPR000838">
    <property type="entry name" value="RNA_pol_sigma70_ECF_CS"/>
</dbReference>
<dbReference type="PANTHER" id="PTHR43133:SF8">
    <property type="entry name" value="RNA POLYMERASE SIGMA FACTOR HI_1459-RELATED"/>
    <property type="match status" value="1"/>
</dbReference>
<evidence type="ECO:0000256" key="4">
    <source>
        <dbReference type="ARBA" id="ARBA00023125"/>
    </source>
</evidence>
<evidence type="ECO:0000259" key="7">
    <source>
        <dbReference type="Pfam" id="PF04542"/>
    </source>
</evidence>
<proteinExistence type="inferred from homology"/>
<evidence type="ECO:0000256" key="6">
    <source>
        <dbReference type="RuleBase" id="RU000716"/>
    </source>
</evidence>
<dbReference type="CDD" id="cd06171">
    <property type="entry name" value="Sigma70_r4"/>
    <property type="match status" value="1"/>
</dbReference>
<dbReference type="RefSeq" id="WP_274456547.1">
    <property type="nucleotide sequence ID" value="NZ_CP067097.1"/>
</dbReference>
<feature type="domain" description="RNA polymerase sigma factor 70 region 4 type 2" evidence="8">
    <location>
        <begin position="109"/>
        <end position="160"/>
    </location>
</feature>
<dbReference type="Gene3D" id="1.10.10.10">
    <property type="entry name" value="Winged helix-like DNA-binding domain superfamily/Winged helix DNA-binding domain"/>
    <property type="match status" value="1"/>
</dbReference>
<dbReference type="Pfam" id="PF08281">
    <property type="entry name" value="Sigma70_r4_2"/>
    <property type="match status" value="1"/>
</dbReference>
<sequence>MDGAVIEQWFSEYQTCVYNYLVHYVDRTSADDLLQETFLRAWKSLHTFRGDASPKTWLCRIARNVAIDFLRVQNRRNEWVSPSDDSAFDTPSSEPLPEEYAALNELKSSLAACIERLQPNYREVIVLHGILEMSIAETAEVTGWSQAKVRITYHRAIKALQRALTDAEKGGFEQWIR</sequence>
<dbReference type="InterPro" id="IPR013325">
    <property type="entry name" value="RNA_pol_sigma_r2"/>
</dbReference>